<feature type="non-terminal residue" evidence="1">
    <location>
        <position position="1"/>
    </location>
</feature>
<dbReference type="Gene3D" id="2.40.160.20">
    <property type="match status" value="1"/>
</dbReference>
<dbReference type="AlphaFoldDB" id="X0TL39"/>
<reference evidence="1" key="1">
    <citation type="journal article" date="2014" name="Front. Microbiol.">
        <title>High frequency of phylogenetically diverse reductive dehalogenase-homologous genes in deep subseafloor sedimentary metagenomes.</title>
        <authorList>
            <person name="Kawai M."/>
            <person name="Futagami T."/>
            <person name="Toyoda A."/>
            <person name="Takaki Y."/>
            <person name="Nishi S."/>
            <person name="Hori S."/>
            <person name="Arai W."/>
            <person name="Tsubouchi T."/>
            <person name="Morono Y."/>
            <person name="Uchiyama I."/>
            <person name="Ito T."/>
            <person name="Fujiyama A."/>
            <person name="Inagaki F."/>
            <person name="Takami H."/>
        </authorList>
    </citation>
    <scope>NUCLEOTIDE SEQUENCE</scope>
    <source>
        <strain evidence="1">Expedition CK06-06</strain>
    </source>
</reference>
<evidence type="ECO:0000313" key="1">
    <source>
        <dbReference type="EMBL" id="GAF76815.1"/>
    </source>
</evidence>
<comment type="caution">
    <text evidence="1">The sequence shown here is derived from an EMBL/GenBank/DDBJ whole genome shotgun (WGS) entry which is preliminary data.</text>
</comment>
<organism evidence="1">
    <name type="scientific">marine sediment metagenome</name>
    <dbReference type="NCBI Taxonomy" id="412755"/>
    <lineage>
        <taxon>unclassified sequences</taxon>
        <taxon>metagenomes</taxon>
        <taxon>ecological metagenomes</taxon>
    </lineage>
</organism>
<dbReference type="EMBL" id="BARS01005664">
    <property type="protein sequence ID" value="GAF76815.1"/>
    <property type="molecule type" value="Genomic_DNA"/>
</dbReference>
<sequence length="364" mass="42811">ISREKIIKIEYSLEEKDVKKERVEVEIPKQKEPYDFEYPTEKKGKKLMSIYLGGGLNNISGGDLNGMIKDWNEAYKDYDDYFLTADYSADWKELKWLQNLKGEILFNLSPSFSIGLGVEYLIKKNKGDLTIDYEDSGTFDGPGYYYNVFHEANDLWEPEYKLSAIPITFNVYFFIPIDSIGEVFITGGVGFYFGRLEYNEPYEYIEEYLEDYYGDDDTYWYSWIDNYSFTETYIYEAKCNQIGFHGGIGFDIKLLSNISLVVEGNYRYVNFKNWEGSGSDNWSWDETWGWSDLGYSEDSGSGSESWEEGKIWYWEYNDSDTEKQYKRIFLLEEEPEVSEEIKNVRQAEINLNGFSLRLGIRFSF</sequence>
<protein>
    <recommendedName>
        <fullName evidence="2">Outer membrane protein beta-barrel domain-containing protein</fullName>
    </recommendedName>
</protein>
<name>X0TL39_9ZZZZ</name>
<accession>X0TL39</accession>
<gene>
    <name evidence="1" type="ORF">S01H1_11112</name>
</gene>
<proteinExistence type="predicted"/>
<evidence type="ECO:0008006" key="2">
    <source>
        <dbReference type="Google" id="ProtNLM"/>
    </source>
</evidence>